<dbReference type="InterPro" id="IPR013783">
    <property type="entry name" value="Ig-like_fold"/>
</dbReference>
<dbReference type="InterPro" id="IPR006311">
    <property type="entry name" value="TAT_signal"/>
</dbReference>
<organism evidence="4 5">
    <name type="scientific">Halorubrum xinjiangense</name>
    <dbReference type="NCBI Taxonomy" id="261291"/>
    <lineage>
        <taxon>Archaea</taxon>
        <taxon>Methanobacteriati</taxon>
        <taxon>Methanobacteriota</taxon>
        <taxon>Stenosarchaea group</taxon>
        <taxon>Halobacteria</taxon>
        <taxon>Halobacteriales</taxon>
        <taxon>Haloferacaceae</taxon>
        <taxon>Halorubrum</taxon>
    </lineage>
</organism>
<sequence length="676" mass="72647">MSEPVPSITRRRLLQTAGTGAAVLAGLTPFTGRVSAQDGGGRLVFEQQESDGDSITVTSVSVESEGTLMIQDQVESNNTIFATESLPAGTDETDLAVELDEPLEETQVLEAWLWDGAVHDSEVITVKQALVAVGEELDETVGISLVEADPESGFNYPYYLFSPTEARDGSIPILVESNNTGTATDDFEEHRSAAKSLVRRGSSRPISEALGVPLLVPVFPRPTEEPVDWSHYTHQLDRQTVAIDGGPLERIDEQLLRMVEDAKDRLAGDKYAFTDEIMLNGFSASGNFADRFAVLHPDRVLSVTAGGLNGMALLPREEWNGHTLEYHVGIADLEALTGEPVDVSGLAEVNQLLYMGAEDTNDTIPYDDAWSEDLRELALAVYGEDMINDRFPRCQRAYDDAGIEAQFRIYDDRGHRPADAEDLVEFHRRSLAGEDVGEFGERLGIVGDIQAAPTEPRVGDAVTFDASDSRPNTGELVSYSWEFGDGETAAGETVTHAYEESGSYRVTLSVTSDQGTTRETTLEMTVRTADGDGDTEDASAEPEITPSFTVSPSRPSAGEEAAFDAGESSAEGGELISFTWDFDDGNTAAGTDPRHAFGDPGTYRVTLSVVSDDGGSAETTNEVTVEEATDGRQTEDADGSDYSTPGFGVPGALAGLGGAVHLLRQRLVEADDDRSD</sequence>
<dbReference type="NCBIfam" id="TIGR04126">
    <property type="entry name" value="PGF_CTERM"/>
    <property type="match status" value="1"/>
</dbReference>
<proteinExistence type="predicted"/>
<dbReference type="InterPro" id="IPR055706">
    <property type="entry name" value="Slg1/2_DUF7282"/>
</dbReference>
<dbReference type="Gene3D" id="2.60.40.10">
    <property type="entry name" value="Immunoglobulins"/>
    <property type="match status" value="2"/>
</dbReference>
<keyword evidence="5" id="KW-1185">Reference proteome</keyword>
<evidence type="ECO:0000313" key="5">
    <source>
        <dbReference type="Proteomes" id="UP000324020"/>
    </source>
</evidence>
<dbReference type="GO" id="GO:0005886">
    <property type="term" value="C:plasma membrane"/>
    <property type="evidence" value="ECO:0007669"/>
    <property type="project" value="UniProtKB-SubCell"/>
</dbReference>
<feature type="compositionally biased region" description="Acidic residues" evidence="2">
    <location>
        <begin position="531"/>
        <end position="540"/>
    </location>
</feature>
<dbReference type="SUPFAM" id="SSF49299">
    <property type="entry name" value="PKD domain"/>
    <property type="match status" value="2"/>
</dbReference>
<dbReference type="InterPro" id="IPR035986">
    <property type="entry name" value="PKD_dom_sf"/>
</dbReference>
<accession>A0A1G7LVX6</accession>
<dbReference type="EMBL" id="FNBO01000005">
    <property type="protein sequence ID" value="SDF53652.1"/>
    <property type="molecule type" value="Genomic_DNA"/>
</dbReference>
<evidence type="ECO:0000256" key="1">
    <source>
        <dbReference type="ARBA" id="ARBA00022729"/>
    </source>
</evidence>
<dbReference type="CDD" id="cd00146">
    <property type="entry name" value="PKD"/>
    <property type="match status" value="2"/>
</dbReference>
<dbReference type="InterPro" id="IPR029058">
    <property type="entry name" value="AB_hydrolase_fold"/>
</dbReference>
<dbReference type="SUPFAM" id="SSF53474">
    <property type="entry name" value="alpha/beta-Hydrolases"/>
    <property type="match status" value="1"/>
</dbReference>
<dbReference type="InterPro" id="IPR022409">
    <property type="entry name" value="PKD/Chitinase_dom"/>
</dbReference>
<dbReference type="Gene3D" id="3.40.50.1820">
    <property type="entry name" value="alpha/beta hydrolase"/>
    <property type="match status" value="1"/>
</dbReference>
<dbReference type="AlphaFoldDB" id="A0A1G7LVX6"/>
<reference evidence="4 5" key="1">
    <citation type="submission" date="2016-10" db="EMBL/GenBank/DDBJ databases">
        <authorList>
            <person name="Varghese N."/>
            <person name="Submissions S."/>
        </authorList>
    </citation>
    <scope>NUCLEOTIDE SEQUENCE [LARGE SCALE GENOMIC DNA]</scope>
    <source>
        <strain evidence="4 5">CGMCC 1.3527</strain>
    </source>
</reference>
<dbReference type="InterPro" id="IPR000601">
    <property type="entry name" value="PKD_dom"/>
</dbReference>
<keyword evidence="1" id="KW-0732">Signal</keyword>
<evidence type="ECO:0000259" key="3">
    <source>
        <dbReference type="PROSITE" id="PS50093"/>
    </source>
</evidence>
<dbReference type="GO" id="GO:0030115">
    <property type="term" value="C:S-layer"/>
    <property type="evidence" value="ECO:0007669"/>
    <property type="project" value="UniProtKB-SubCell"/>
</dbReference>
<feature type="domain" description="PKD" evidence="3">
    <location>
        <begin position="445"/>
        <end position="526"/>
    </location>
</feature>
<dbReference type="Proteomes" id="UP000324020">
    <property type="component" value="Unassembled WGS sequence"/>
</dbReference>
<gene>
    <name evidence="4" type="ORF">SAMN04488067_105128</name>
</gene>
<protein>
    <submittedName>
        <fullName evidence="4">PGF-CTERM protein</fullName>
    </submittedName>
</protein>
<dbReference type="Pfam" id="PF23951">
    <property type="entry name" value="DUF7282"/>
    <property type="match status" value="1"/>
</dbReference>
<feature type="region of interest" description="Disordered" evidence="2">
    <location>
        <begin position="529"/>
        <end position="559"/>
    </location>
</feature>
<evidence type="ECO:0000256" key="2">
    <source>
        <dbReference type="SAM" id="MobiDB-lite"/>
    </source>
</evidence>
<feature type="region of interest" description="Disordered" evidence="2">
    <location>
        <begin position="612"/>
        <end position="646"/>
    </location>
</feature>
<name>A0A1G7LVX6_9EURY</name>
<evidence type="ECO:0000313" key="4">
    <source>
        <dbReference type="EMBL" id="SDF53652.1"/>
    </source>
</evidence>
<feature type="domain" description="PKD" evidence="3">
    <location>
        <begin position="544"/>
        <end position="632"/>
    </location>
</feature>
<dbReference type="PROSITE" id="PS51318">
    <property type="entry name" value="TAT"/>
    <property type="match status" value="1"/>
</dbReference>
<dbReference type="PROSITE" id="PS50093">
    <property type="entry name" value="PKD"/>
    <property type="match status" value="2"/>
</dbReference>
<dbReference type="SMART" id="SM00089">
    <property type="entry name" value="PKD"/>
    <property type="match status" value="2"/>
</dbReference>
<dbReference type="InterPro" id="IPR026371">
    <property type="entry name" value="PGF_CTERM"/>
</dbReference>
<dbReference type="Pfam" id="PF18911">
    <property type="entry name" value="PKD_4"/>
    <property type="match status" value="2"/>
</dbReference>